<name>A0A7R8D467_LEPSM</name>
<dbReference type="EC" id="2.7.11.1" evidence="2"/>
<dbReference type="OrthoDB" id="9946270at2759"/>
<feature type="compositionally biased region" description="Polar residues" evidence="1">
    <location>
        <begin position="100"/>
        <end position="127"/>
    </location>
</feature>
<proteinExistence type="predicted"/>
<dbReference type="GO" id="GO:0004674">
    <property type="term" value="F:protein serine/threonine kinase activity"/>
    <property type="evidence" value="ECO:0007669"/>
    <property type="project" value="UniProtKB-EC"/>
</dbReference>
<evidence type="ECO:0000313" key="2">
    <source>
        <dbReference type="EMBL" id="CAF3023413.1"/>
    </source>
</evidence>
<dbReference type="EMBL" id="HG994587">
    <property type="protein sequence ID" value="CAF3023413.1"/>
    <property type="molecule type" value="Genomic_DNA"/>
</dbReference>
<accession>A0A7R8D467</accession>
<feature type="compositionally biased region" description="Basic and acidic residues" evidence="1">
    <location>
        <begin position="1"/>
        <end position="12"/>
    </location>
</feature>
<keyword evidence="2" id="KW-0808">Transferase</keyword>
<organism evidence="2 3">
    <name type="scientific">Lepeophtheirus salmonis</name>
    <name type="common">Salmon louse</name>
    <name type="synonym">Caligus salmonis</name>
    <dbReference type="NCBI Taxonomy" id="72036"/>
    <lineage>
        <taxon>Eukaryota</taxon>
        <taxon>Metazoa</taxon>
        <taxon>Ecdysozoa</taxon>
        <taxon>Arthropoda</taxon>
        <taxon>Crustacea</taxon>
        <taxon>Multicrustacea</taxon>
        <taxon>Hexanauplia</taxon>
        <taxon>Copepoda</taxon>
        <taxon>Siphonostomatoida</taxon>
        <taxon>Caligidae</taxon>
        <taxon>Lepeophtheirus</taxon>
    </lineage>
</organism>
<feature type="region of interest" description="Disordered" evidence="1">
    <location>
        <begin position="63"/>
        <end position="135"/>
    </location>
</feature>
<gene>
    <name evidence="2" type="ORF">LSAA_14258</name>
</gene>
<evidence type="ECO:0000313" key="3">
    <source>
        <dbReference type="Proteomes" id="UP000675881"/>
    </source>
</evidence>
<keyword evidence="3" id="KW-1185">Reference proteome</keyword>
<sequence>MTGKCGDLRIPDETESNSSSNCSLDLSRVEVSDELNVNRWLMRIMRLGSSFISSSPNHYQRRKSAVELSGVRGHPNALTHRNRRFSDSISSPLGFHHGNIQGQYHSSSSQAGSTHNNNLSKFYTTSSRSRRGSMEQTNLLRMRNSNLGQSAPSLSASLYGFHRGSLHPQQQWRHPDQLIQPERHSEHSGLLGCSEVGQEGEWKAQPVRIGLCTCSQG</sequence>
<protein>
    <submittedName>
        <fullName evidence="2">MAST</fullName>
        <ecNumber evidence="2">2.7.11.1</ecNumber>
    </submittedName>
</protein>
<feature type="region of interest" description="Disordered" evidence="1">
    <location>
        <begin position="1"/>
        <end position="21"/>
    </location>
</feature>
<dbReference type="AlphaFoldDB" id="A0A7R8D467"/>
<reference evidence="2" key="1">
    <citation type="submission" date="2021-02" db="EMBL/GenBank/DDBJ databases">
        <authorList>
            <person name="Bekaert M."/>
        </authorList>
    </citation>
    <scope>NUCLEOTIDE SEQUENCE</scope>
    <source>
        <strain evidence="2">IoA-00</strain>
    </source>
</reference>
<evidence type="ECO:0000256" key="1">
    <source>
        <dbReference type="SAM" id="MobiDB-lite"/>
    </source>
</evidence>
<dbReference type="Proteomes" id="UP000675881">
    <property type="component" value="Chromosome 8"/>
</dbReference>